<protein>
    <submittedName>
        <fullName evidence="1">HAD-superfamily hydrolase</fullName>
    </submittedName>
</protein>
<sequence length="277" mass="31298">MQKLFITDLDHTFLHSTQSVSQFSKEIWNKKANDAMLSIATARSFSKTTDFLQGLTLKQPLILLDGAMVVTKDKKIITLNTLNQEISNAVIQESNTFGIYPYVIALRNEKTLEESFDIPPILNTYQKFLIENHYTNDKRITHKQNIQGSQKTLKLVYMGEESLLRPLALHLTKVFGNTIEVKLSPENYMKCYFLTILHPLSDKAHALDKVHEYLNVEAKETTVFGDSINDLGMFKLAGTAIAVNNALDIVKRAATIVLQESNDEDAVAKYLEKSILS</sequence>
<dbReference type="GO" id="GO:0000287">
    <property type="term" value="F:magnesium ion binding"/>
    <property type="evidence" value="ECO:0007669"/>
    <property type="project" value="TreeGrafter"/>
</dbReference>
<name>A0A6S6U6R2_9BACT</name>
<dbReference type="EMBL" id="CACVAU010000085">
    <property type="protein sequence ID" value="CAA6825957.1"/>
    <property type="molecule type" value="Genomic_DNA"/>
</dbReference>
<reference evidence="1" key="1">
    <citation type="submission" date="2020-01" db="EMBL/GenBank/DDBJ databases">
        <authorList>
            <person name="Meier V. D."/>
            <person name="Meier V D."/>
        </authorList>
    </citation>
    <scope>NUCLEOTIDE SEQUENCE</scope>
    <source>
        <strain evidence="1">HLG_WM_MAG_05</strain>
    </source>
</reference>
<keyword evidence="1" id="KW-0378">Hydrolase</keyword>
<dbReference type="GO" id="GO:0005829">
    <property type="term" value="C:cytosol"/>
    <property type="evidence" value="ECO:0007669"/>
    <property type="project" value="TreeGrafter"/>
</dbReference>
<organism evidence="1">
    <name type="scientific">uncultured Sulfurovum sp</name>
    <dbReference type="NCBI Taxonomy" id="269237"/>
    <lineage>
        <taxon>Bacteria</taxon>
        <taxon>Pseudomonadati</taxon>
        <taxon>Campylobacterota</taxon>
        <taxon>Epsilonproteobacteria</taxon>
        <taxon>Campylobacterales</taxon>
        <taxon>Sulfurovaceae</taxon>
        <taxon>Sulfurovum</taxon>
        <taxon>environmental samples</taxon>
    </lineage>
</organism>
<dbReference type="Gene3D" id="3.30.1240.10">
    <property type="match status" value="1"/>
</dbReference>
<dbReference type="Pfam" id="PF08282">
    <property type="entry name" value="Hydrolase_3"/>
    <property type="match status" value="1"/>
</dbReference>
<gene>
    <name evidence="1" type="ORF">HELGO_WM7522</name>
</gene>
<dbReference type="PANTHER" id="PTHR10000">
    <property type="entry name" value="PHOSPHOSERINE PHOSPHATASE"/>
    <property type="match status" value="1"/>
</dbReference>
<dbReference type="InterPro" id="IPR036412">
    <property type="entry name" value="HAD-like_sf"/>
</dbReference>
<dbReference type="Gene3D" id="3.40.50.1000">
    <property type="entry name" value="HAD superfamily/HAD-like"/>
    <property type="match status" value="1"/>
</dbReference>
<evidence type="ECO:0000313" key="1">
    <source>
        <dbReference type="EMBL" id="CAA6825957.1"/>
    </source>
</evidence>
<dbReference type="AlphaFoldDB" id="A0A6S6U6R2"/>
<dbReference type="GO" id="GO:0016791">
    <property type="term" value="F:phosphatase activity"/>
    <property type="evidence" value="ECO:0007669"/>
    <property type="project" value="TreeGrafter"/>
</dbReference>
<dbReference type="SUPFAM" id="SSF56784">
    <property type="entry name" value="HAD-like"/>
    <property type="match status" value="1"/>
</dbReference>
<dbReference type="InterPro" id="IPR006379">
    <property type="entry name" value="HAD-SF_hydro_IIB"/>
</dbReference>
<dbReference type="PANTHER" id="PTHR10000:SF8">
    <property type="entry name" value="HAD SUPERFAMILY HYDROLASE-LIKE, TYPE 3"/>
    <property type="match status" value="1"/>
</dbReference>
<dbReference type="InterPro" id="IPR023214">
    <property type="entry name" value="HAD_sf"/>
</dbReference>
<dbReference type="NCBIfam" id="TIGR01484">
    <property type="entry name" value="HAD-SF-IIB"/>
    <property type="match status" value="1"/>
</dbReference>
<proteinExistence type="predicted"/>
<accession>A0A6S6U6R2</accession>